<comment type="caution">
    <text evidence="2">The sequence shown here is derived from an EMBL/GenBank/DDBJ whole genome shotgun (WGS) entry which is preliminary data.</text>
</comment>
<sequence>MTEWRKSTYSVNGTDCVEIGHGVGVRDSKAPATHIALGPGAWTAFLTATKADKLTR</sequence>
<accession>A0ABQ2IJM6</accession>
<evidence type="ECO:0000259" key="1">
    <source>
        <dbReference type="Pfam" id="PF04149"/>
    </source>
</evidence>
<organism evidence="2 3">
    <name type="scientific">Lentzea pudingi</name>
    <dbReference type="NCBI Taxonomy" id="1789439"/>
    <lineage>
        <taxon>Bacteria</taxon>
        <taxon>Bacillati</taxon>
        <taxon>Actinomycetota</taxon>
        <taxon>Actinomycetes</taxon>
        <taxon>Pseudonocardiales</taxon>
        <taxon>Pseudonocardiaceae</taxon>
        <taxon>Lentzea</taxon>
    </lineage>
</organism>
<feature type="domain" description="DUF397" evidence="1">
    <location>
        <begin position="3"/>
        <end position="50"/>
    </location>
</feature>
<dbReference type="EMBL" id="BMNC01000012">
    <property type="protein sequence ID" value="GGN14253.1"/>
    <property type="molecule type" value="Genomic_DNA"/>
</dbReference>
<protein>
    <recommendedName>
        <fullName evidence="1">DUF397 domain-containing protein</fullName>
    </recommendedName>
</protein>
<gene>
    <name evidence="2" type="ORF">GCM10011609_63520</name>
</gene>
<dbReference type="Pfam" id="PF04149">
    <property type="entry name" value="DUF397"/>
    <property type="match status" value="1"/>
</dbReference>
<keyword evidence="3" id="KW-1185">Reference proteome</keyword>
<dbReference type="RefSeq" id="WP_189158555.1">
    <property type="nucleotide sequence ID" value="NZ_BMNC01000012.1"/>
</dbReference>
<name>A0ABQ2IJM6_9PSEU</name>
<evidence type="ECO:0000313" key="2">
    <source>
        <dbReference type="EMBL" id="GGN14253.1"/>
    </source>
</evidence>
<proteinExistence type="predicted"/>
<dbReference type="InterPro" id="IPR007278">
    <property type="entry name" value="DUF397"/>
</dbReference>
<dbReference type="Proteomes" id="UP000597656">
    <property type="component" value="Unassembled WGS sequence"/>
</dbReference>
<reference evidence="3" key="1">
    <citation type="journal article" date="2019" name="Int. J. Syst. Evol. Microbiol.">
        <title>The Global Catalogue of Microorganisms (GCM) 10K type strain sequencing project: providing services to taxonomists for standard genome sequencing and annotation.</title>
        <authorList>
            <consortium name="The Broad Institute Genomics Platform"/>
            <consortium name="The Broad Institute Genome Sequencing Center for Infectious Disease"/>
            <person name="Wu L."/>
            <person name="Ma J."/>
        </authorList>
    </citation>
    <scope>NUCLEOTIDE SEQUENCE [LARGE SCALE GENOMIC DNA]</scope>
    <source>
        <strain evidence="3">CGMCC 4.7319</strain>
    </source>
</reference>
<evidence type="ECO:0000313" key="3">
    <source>
        <dbReference type="Proteomes" id="UP000597656"/>
    </source>
</evidence>